<dbReference type="Proteomes" id="UP000663852">
    <property type="component" value="Unassembled WGS sequence"/>
</dbReference>
<reference evidence="2" key="1">
    <citation type="submission" date="2021-02" db="EMBL/GenBank/DDBJ databases">
        <authorList>
            <person name="Nowell W R."/>
        </authorList>
    </citation>
    <scope>NUCLEOTIDE SEQUENCE</scope>
</reference>
<keyword evidence="4" id="KW-1185">Reference proteome</keyword>
<feature type="region of interest" description="Disordered" evidence="1">
    <location>
        <begin position="342"/>
        <end position="370"/>
    </location>
</feature>
<evidence type="ECO:0000313" key="4">
    <source>
        <dbReference type="Proteomes" id="UP000663828"/>
    </source>
</evidence>
<evidence type="ECO:0000313" key="2">
    <source>
        <dbReference type="EMBL" id="CAF1385173.1"/>
    </source>
</evidence>
<dbReference type="Gene3D" id="2.60.120.260">
    <property type="entry name" value="Galactose-binding domain-like"/>
    <property type="match status" value="1"/>
</dbReference>
<gene>
    <name evidence="2" type="ORF">EDS130_LOCUS35158</name>
    <name evidence="3" type="ORF">XAT740_LOCUS36108</name>
</gene>
<sequence>MFSASSAPGITHQSVPSVQISLTAQSNIAAGRNISNSNAGHVSVGLVKKRDSSKISDRKNINHRRVVMDQTNSSTQKTINSNSGHVSIGRIKRENPSSALNSDNINSENTSIFSKIEQKLDLARTGNGMRSMPTYSTRPLSSQDVSLIHIPDYRDSTSSFGITNQKSISSNKDFKDTNVIRGLTRRINNEADLSLHKSGRAGRSYTQSNRKWIDFRSSRVSSGLGQVWESNKAEDYENNRRRLAGCGYFRPCLCCCCCALLLGALLATILGVLLGFKSPPGTSTPTISTTTVTGTTDTTSITTTTITNMTTDVTQTTNTDTVPILSNTTNIGTDASTAGTDTIASSTNKTTSSTNVTTATETTTTATTTTSETTTSATTITATTVTTTSTVTTTATTTSITTKTTSTTSTTTTETKSTTTTTTTTTSKTTSTTSKTTTTTTTSATTTTTTTTTTTMTVCSGAGLGALLSRDTPVSWTQFSFTYVATQTAPIVQFAFNNGGTNTYLDGISIVDTATPGTQLLTNPSFESSTSVPPTGWVAWCTYTCDTGTSGQIVTNSSACQPNSGNHCFWNRCTHGYEFIGQKFTAVVGHTYNVSFWLEITAGSTSQFYADIT</sequence>
<dbReference type="AlphaFoldDB" id="A0A815K1H0"/>
<evidence type="ECO:0000256" key="1">
    <source>
        <dbReference type="SAM" id="MobiDB-lite"/>
    </source>
</evidence>
<dbReference type="OrthoDB" id="10040913at2759"/>
<organism evidence="2 5">
    <name type="scientific">Adineta ricciae</name>
    <name type="common">Rotifer</name>
    <dbReference type="NCBI Taxonomy" id="249248"/>
    <lineage>
        <taxon>Eukaryota</taxon>
        <taxon>Metazoa</taxon>
        <taxon>Spiralia</taxon>
        <taxon>Gnathifera</taxon>
        <taxon>Rotifera</taxon>
        <taxon>Eurotatoria</taxon>
        <taxon>Bdelloidea</taxon>
        <taxon>Adinetida</taxon>
        <taxon>Adinetidae</taxon>
        <taxon>Adineta</taxon>
    </lineage>
</organism>
<dbReference type="Proteomes" id="UP000663828">
    <property type="component" value="Unassembled WGS sequence"/>
</dbReference>
<name>A0A815K1H0_ADIRI</name>
<accession>A0A815K1H0</accession>
<proteinExistence type="predicted"/>
<comment type="caution">
    <text evidence="2">The sequence shown here is derived from an EMBL/GenBank/DDBJ whole genome shotgun (WGS) entry which is preliminary data.</text>
</comment>
<evidence type="ECO:0000313" key="3">
    <source>
        <dbReference type="EMBL" id="CAF1437214.1"/>
    </source>
</evidence>
<dbReference type="EMBL" id="CAJNOR010003675">
    <property type="protein sequence ID" value="CAF1437214.1"/>
    <property type="molecule type" value="Genomic_DNA"/>
</dbReference>
<evidence type="ECO:0000313" key="5">
    <source>
        <dbReference type="Proteomes" id="UP000663852"/>
    </source>
</evidence>
<protein>
    <submittedName>
        <fullName evidence="2">Uncharacterized protein</fullName>
    </submittedName>
</protein>
<dbReference type="EMBL" id="CAJNOJ010000304">
    <property type="protein sequence ID" value="CAF1385173.1"/>
    <property type="molecule type" value="Genomic_DNA"/>
</dbReference>
<feature type="region of interest" description="Disordered" evidence="1">
    <location>
        <begin position="408"/>
        <end position="439"/>
    </location>
</feature>